<evidence type="ECO:0000256" key="10">
    <source>
        <dbReference type="HAMAP-Rule" id="MF_00019"/>
    </source>
</evidence>
<keyword evidence="3 10" id="KW-0444">Lipid biosynthesis</keyword>
<evidence type="ECO:0000256" key="5">
    <source>
        <dbReference type="ARBA" id="ARBA00023098"/>
    </source>
</evidence>
<evidence type="ECO:0000256" key="1">
    <source>
        <dbReference type="ARBA" id="ARBA00001232"/>
    </source>
</evidence>
<keyword evidence="5 10" id="KW-0443">Lipid metabolism</keyword>
<comment type="subunit">
    <text evidence="9 10">Homodimer. Probably interacts with PlsY.</text>
</comment>
<dbReference type="Gene3D" id="3.40.718.10">
    <property type="entry name" value="Isopropylmalate Dehydrogenase"/>
    <property type="match status" value="1"/>
</dbReference>
<gene>
    <name evidence="10 11" type="primary">plsX</name>
    <name evidence="11" type="ORF">SIN8267_00206</name>
</gene>
<comment type="function">
    <text evidence="10">Catalyzes the reversible formation of acyl-phosphate (acyl-PO(4)) from acyl-[acyl-carrier-protein] (acyl-ACP). This enzyme utilizes acyl-ACP as fatty acyl donor, but not acyl-CoA.</text>
</comment>
<keyword evidence="4 10" id="KW-0808">Transferase</keyword>
<protein>
    <recommendedName>
        <fullName evidence="8 10">Phosphate acyltransferase</fullName>
        <ecNumber evidence="8 10">2.3.1.274</ecNumber>
    </recommendedName>
    <alternativeName>
        <fullName evidence="10">Acyl-ACP phosphotransacylase</fullName>
    </alternativeName>
    <alternativeName>
        <fullName evidence="10">Acyl-[acyl-carrier-protein]--phosphate acyltransferase</fullName>
    </alternativeName>
    <alternativeName>
        <fullName evidence="10">Phosphate-acyl-ACP acyltransferase</fullName>
    </alternativeName>
</protein>
<evidence type="ECO:0000313" key="12">
    <source>
        <dbReference type="Proteomes" id="UP000838100"/>
    </source>
</evidence>
<comment type="subcellular location">
    <subcellularLocation>
        <location evidence="10">Cytoplasm</location>
    </subcellularLocation>
    <text evidence="10">Associated with the membrane possibly through PlsY.</text>
</comment>
<dbReference type="PANTHER" id="PTHR30100">
    <property type="entry name" value="FATTY ACID/PHOSPHOLIPID SYNTHESIS PROTEIN PLSX"/>
    <property type="match status" value="1"/>
</dbReference>
<proteinExistence type="inferred from homology"/>
<dbReference type="NCBIfam" id="TIGR00182">
    <property type="entry name" value="plsX"/>
    <property type="match status" value="1"/>
</dbReference>
<dbReference type="PIRSF" id="PIRSF002465">
    <property type="entry name" value="Phsphlp_syn_PlsX"/>
    <property type="match status" value="1"/>
</dbReference>
<name>A0ABM9AA77_9GAMM</name>
<dbReference type="HAMAP" id="MF_00019">
    <property type="entry name" value="PlsX"/>
    <property type="match status" value="1"/>
</dbReference>
<organism evidence="11 12">
    <name type="scientific">Sinobacterium norvegicum</name>
    <dbReference type="NCBI Taxonomy" id="1641715"/>
    <lineage>
        <taxon>Bacteria</taxon>
        <taxon>Pseudomonadati</taxon>
        <taxon>Pseudomonadota</taxon>
        <taxon>Gammaproteobacteria</taxon>
        <taxon>Cellvibrionales</taxon>
        <taxon>Spongiibacteraceae</taxon>
        <taxon>Sinobacterium</taxon>
    </lineage>
</organism>
<keyword evidence="6 10" id="KW-0594">Phospholipid biosynthesis</keyword>
<evidence type="ECO:0000256" key="8">
    <source>
        <dbReference type="ARBA" id="ARBA00024069"/>
    </source>
</evidence>
<accession>A0ABM9AA77</accession>
<comment type="similarity">
    <text evidence="10">Belongs to the PlsX family.</text>
</comment>
<evidence type="ECO:0000256" key="7">
    <source>
        <dbReference type="ARBA" id="ARBA00023264"/>
    </source>
</evidence>
<dbReference type="InterPro" id="IPR012281">
    <property type="entry name" value="Phospholipid_synth_PlsX-like"/>
</dbReference>
<evidence type="ECO:0000313" key="11">
    <source>
        <dbReference type="EMBL" id="CAH0990121.1"/>
    </source>
</evidence>
<keyword evidence="7 10" id="KW-1208">Phospholipid metabolism</keyword>
<dbReference type="EC" id="2.3.1.274" evidence="8 10"/>
<comment type="catalytic activity">
    <reaction evidence="1 10">
        <text>a fatty acyl-[ACP] + phosphate = an acyl phosphate + holo-[ACP]</text>
        <dbReference type="Rhea" id="RHEA:42292"/>
        <dbReference type="Rhea" id="RHEA-COMP:9685"/>
        <dbReference type="Rhea" id="RHEA-COMP:14125"/>
        <dbReference type="ChEBI" id="CHEBI:43474"/>
        <dbReference type="ChEBI" id="CHEBI:59918"/>
        <dbReference type="ChEBI" id="CHEBI:64479"/>
        <dbReference type="ChEBI" id="CHEBI:138651"/>
        <dbReference type="EC" id="2.3.1.274"/>
    </reaction>
</comment>
<evidence type="ECO:0000256" key="2">
    <source>
        <dbReference type="ARBA" id="ARBA00022490"/>
    </source>
</evidence>
<dbReference type="SUPFAM" id="SSF53659">
    <property type="entry name" value="Isocitrate/Isopropylmalate dehydrogenase-like"/>
    <property type="match status" value="1"/>
</dbReference>
<keyword evidence="12" id="KW-1185">Reference proteome</keyword>
<dbReference type="Proteomes" id="UP000838100">
    <property type="component" value="Unassembled WGS sequence"/>
</dbReference>
<dbReference type="InterPro" id="IPR003664">
    <property type="entry name" value="FA_synthesis"/>
</dbReference>
<sequence length="327" mass="34778">MGGDFGPRTTVPASIESLKQDDNLKIVLFGDQAQISPYLASIPPVIKKRLSIVHCEQVVAMSDKPSFALRHKKSSSMRQAIEYLHQGKADGCVSAGNTGALMGIGCYVLKTYPGIDRPAICTAIPTLGGHSYLLDLGANVDTNSDNLYQFALMGSVLASAVDGLHKPRVALLNIGEEEVKGNGQVKHASALLSAQGEINYTGYVEGDHLFSGVADVIVCDGFVGNIALKTSEGVVKFIASLSEQMFGGGAVSKLLMAAVKPLFDRLQARIDPQQYNGAYFLGLQGLVVKSHGNANVEGFVQAISSAGHCIKKDMVVLMEERLDELLP</sequence>
<keyword evidence="11" id="KW-0012">Acyltransferase</keyword>
<dbReference type="EMBL" id="CAKLPX010000001">
    <property type="protein sequence ID" value="CAH0990121.1"/>
    <property type="molecule type" value="Genomic_DNA"/>
</dbReference>
<evidence type="ECO:0000256" key="6">
    <source>
        <dbReference type="ARBA" id="ARBA00023209"/>
    </source>
</evidence>
<comment type="caution">
    <text evidence="11">The sequence shown here is derived from an EMBL/GenBank/DDBJ whole genome shotgun (WGS) entry which is preliminary data.</text>
</comment>
<dbReference type="Pfam" id="PF02504">
    <property type="entry name" value="FA_synthesis"/>
    <property type="match status" value="1"/>
</dbReference>
<evidence type="ECO:0000256" key="9">
    <source>
        <dbReference type="ARBA" id="ARBA00046608"/>
    </source>
</evidence>
<evidence type="ECO:0000256" key="3">
    <source>
        <dbReference type="ARBA" id="ARBA00022516"/>
    </source>
</evidence>
<dbReference type="PANTHER" id="PTHR30100:SF1">
    <property type="entry name" value="PHOSPHATE ACYLTRANSFERASE"/>
    <property type="match status" value="1"/>
</dbReference>
<reference evidence="11" key="1">
    <citation type="submission" date="2021-12" db="EMBL/GenBank/DDBJ databases">
        <authorList>
            <person name="Rodrigo-Torres L."/>
            <person name="Arahal R. D."/>
            <person name="Lucena T."/>
        </authorList>
    </citation>
    <scope>NUCLEOTIDE SEQUENCE</scope>
    <source>
        <strain evidence="11">CECT 8267</strain>
    </source>
</reference>
<dbReference type="GO" id="GO:0043811">
    <property type="term" value="F:phosphate:acyl-[acyl carrier protein] acyltransferase activity"/>
    <property type="evidence" value="ECO:0007669"/>
    <property type="project" value="UniProtKB-EC"/>
</dbReference>
<evidence type="ECO:0000256" key="4">
    <source>
        <dbReference type="ARBA" id="ARBA00022679"/>
    </source>
</evidence>
<comment type="pathway">
    <text evidence="10">Lipid metabolism; phospholipid metabolism.</text>
</comment>
<keyword evidence="2 10" id="KW-0963">Cytoplasm</keyword>